<dbReference type="PATRIC" id="fig|758793.3.peg.2190"/>
<dbReference type="STRING" id="758793.BRPE64_ACDS21870"/>
<evidence type="ECO:0000256" key="1">
    <source>
        <dbReference type="ARBA" id="ARBA00004418"/>
    </source>
</evidence>
<keyword evidence="5" id="KW-0574">Periplasm</keyword>
<dbReference type="GO" id="GO:0042597">
    <property type="term" value="C:periplasmic space"/>
    <property type="evidence" value="ECO:0007669"/>
    <property type="project" value="UniProtKB-SubCell"/>
</dbReference>
<evidence type="ECO:0000313" key="9">
    <source>
        <dbReference type="EMBL" id="BAN23941.1"/>
    </source>
</evidence>
<accession>R4WXU5</accession>
<dbReference type="HOGENOM" id="CLU_494075_0_0_4"/>
<evidence type="ECO:0000256" key="2">
    <source>
        <dbReference type="ARBA" id="ARBA00005182"/>
    </source>
</evidence>
<keyword evidence="7" id="KW-0472">Membrane</keyword>
<dbReference type="Proteomes" id="UP000013966">
    <property type="component" value="Chromosome 1"/>
</dbReference>
<dbReference type="UniPathway" id="UPA00286"/>
<keyword evidence="3" id="KW-0808">Transferase</keyword>
<dbReference type="Pfam" id="PF16822">
    <property type="entry name" value="ALGX"/>
    <property type="match status" value="1"/>
</dbReference>
<feature type="transmembrane region" description="Helical" evidence="7">
    <location>
        <begin position="7"/>
        <end position="27"/>
    </location>
</feature>
<dbReference type="GO" id="GO:0042121">
    <property type="term" value="P:alginic acid biosynthetic process"/>
    <property type="evidence" value="ECO:0007669"/>
    <property type="project" value="UniProtKB-UniPathway"/>
</dbReference>
<evidence type="ECO:0000256" key="5">
    <source>
        <dbReference type="ARBA" id="ARBA00022764"/>
    </source>
</evidence>
<dbReference type="RefSeq" id="WP_016346090.1">
    <property type="nucleotide sequence ID" value="NC_021287.1"/>
</dbReference>
<keyword evidence="4" id="KW-0732">Signal</keyword>
<protein>
    <recommendedName>
        <fullName evidence="8">AlgX/AlgJ SGNH hydrolase-like domain-containing protein</fullName>
    </recommendedName>
</protein>
<comment type="subcellular location">
    <subcellularLocation>
        <location evidence="1">Periplasm</location>
    </subcellularLocation>
</comment>
<dbReference type="AlphaFoldDB" id="R4WXU5"/>
<comment type="pathway">
    <text evidence="2">Glycan biosynthesis; alginate biosynthesis.</text>
</comment>
<dbReference type="InterPro" id="IPR031811">
    <property type="entry name" value="ALGX/ALGJ_SGNH-like"/>
</dbReference>
<reference evidence="9 10" key="1">
    <citation type="journal article" date="2013" name="Genome Announc.">
        <title>Complete Genome Sequence of Burkholderia sp. Strain RPE64, Bacterial Symbiont of the Bean Bug Riptortus pedestris.</title>
        <authorList>
            <person name="Shibata T.F."/>
            <person name="Maeda T."/>
            <person name="Nikoh N."/>
            <person name="Yamaguchi K."/>
            <person name="Oshima K."/>
            <person name="Hattori M."/>
            <person name="Nishiyama T."/>
            <person name="Hasebe M."/>
            <person name="Fukatsu T."/>
            <person name="Kikuchi Y."/>
            <person name="Shigenobu S."/>
        </authorList>
    </citation>
    <scope>NUCLEOTIDE SEQUENCE [LARGE SCALE GENOMIC DNA]</scope>
</reference>
<dbReference type="GO" id="GO:0016740">
    <property type="term" value="F:transferase activity"/>
    <property type="evidence" value="ECO:0007669"/>
    <property type="project" value="UniProtKB-KW"/>
</dbReference>
<proteinExistence type="predicted"/>
<keyword evidence="7" id="KW-0812">Transmembrane</keyword>
<keyword evidence="6" id="KW-0016">Alginate biosynthesis</keyword>
<sequence length="551" mass="60925">MDKTRTYQLTVSAVFLAGIFVPLLGMWSSNDGNSEQRTLAPFPSLTLSKAGIEQYPGEFERYINDHFGFRNTLLDLQARIAYSVFGRSGSTSVIAGKKDWLFYADDQSLQDIQRIDAFSPAQVRTWGSSVQERGDWLAAKHIQYRLFVAPDKHTVYPEMLPKHLLGNGESRFEALSHTLAQSPYVVSPFQQLLTQKSASNGPLYFHTDTHWNSYGAYIGYRALMHSLGGQYDADAMKLDLASFATQSEPRPTDLSKMIRMPRTEANVASDTSRQLACLRQTQALPPMGVDVSHLQGFSATTCEGKPGTALVFHDSFMGAMTPYLSGQFGRVVYVWSRPSAELFIKMVEQEKPDVVIEERVERYMRTPPETDIRETAARLDKPAGRQFTSADELVHEVSNSLLGTNASLQDRDGELRLVAGNKTWIVPHDPDGSGGFVDEVRVVDGKYHFSGWAGLPLKKAPAQFVVVTAGNAVVYVAPVSGPRADVAAYYDLNALKNSGFTFDVPHDLFWTTSGQIRVFAINADEIASVLVKGGMLQDVQQRNKTVAVAGK</sequence>
<evidence type="ECO:0000256" key="7">
    <source>
        <dbReference type="SAM" id="Phobius"/>
    </source>
</evidence>
<dbReference type="EMBL" id="AP013058">
    <property type="protein sequence ID" value="BAN23941.1"/>
    <property type="molecule type" value="Genomic_DNA"/>
</dbReference>
<feature type="domain" description="AlgX/AlgJ SGNH hydrolase-like" evidence="8">
    <location>
        <begin position="93"/>
        <end position="273"/>
    </location>
</feature>
<evidence type="ECO:0000313" key="10">
    <source>
        <dbReference type="Proteomes" id="UP000013966"/>
    </source>
</evidence>
<organism evidence="9 10">
    <name type="scientific">Caballeronia insecticola</name>
    <dbReference type="NCBI Taxonomy" id="758793"/>
    <lineage>
        <taxon>Bacteria</taxon>
        <taxon>Pseudomonadati</taxon>
        <taxon>Pseudomonadota</taxon>
        <taxon>Betaproteobacteria</taxon>
        <taxon>Burkholderiales</taxon>
        <taxon>Burkholderiaceae</taxon>
        <taxon>Caballeronia</taxon>
    </lineage>
</organism>
<evidence type="ECO:0000256" key="4">
    <source>
        <dbReference type="ARBA" id="ARBA00022729"/>
    </source>
</evidence>
<name>R4WXU5_9BURK</name>
<evidence type="ECO:0000259" key="8">
    <source>
        <dbReference type="Pfam" id="PF16822"/>
    </source>
</evidence>
<reference evidence="9 10" key="2">
    <citation type="journal article" date="2018" name="Int. J. Syst. Evol. Microbiol.">
        <title>Burkholderia insecticola sp. nov., a gut symbiotic bacterium of the bean bug Riptortus pedestris.</title>
        <authorList>
            <person name="Takeshita K."/>
            <person name="Tamaki H."/>
            <person name="Ohbayashi T."/>
            <person name="Meng X.-Y."/>
            <person name="Sone T."/>
            <person name="Mitani Y."/>
            <person name="Peeters C."/>
            <person name="Kikuchi Y."/>
            <person name="Vandamme P."/>
        </authorList>
    </citation>
    <scope>NUCLEOTIDE SEQUENCE [LARGE SCALE GENOMIC DNA]</scope>
    <source>
        <strain evidence="9">RPE64</strain>
    </source>
</reference>
<gene>
    <name evidence="9" type="ORF">BRPE64_ACDS21870</name>
</gene>
<keyword evidence="10" id="KW-1185">Reference proteome</keyword>
<dbReference type="OrthoDB" id="9760774at2"/>
<evidence type="ECO:0000256" key="6">
    <source>
        <dbReference type="ARBA" id="ARBA00022841"/>
    </source>
</evidence>
<evidence type="ECO:0000256" key="3">
    <source>
        <dbReference type="ARBA" id="ARBA00022679"/>
    </source>
</evidence>
<keyword evidence="7" id="KW-1133">Transmembrane helix</keyword>
<dbReference type="KEGG" id="buo:BRPE64_ACDS21870"/>